<sequence length="79" mass="9400">MRREYMGEKDVAKVWEILGLSRDDYMMLYWNFPNKKVMAIDHVGKHSAVGDIYDVVTDDGHVVDFKIRRPRETLRESLR</sequence>
<accession>X1R7D0</accession>
<protein>
    <submittedName>
        <fullName evidence="1">Uncharacterized protein</fullName>
    </submittedName>
</protein>
<evidence type="ECO:0000313" key="1">
    <source>
        <dbReference type="EMBL" id="GAI59045.1"/>
    </source>
</evidence>
<gene>
    <name evidence="1" type="ORF">S12H4_09582</name>
</gene>
<reference evidence="1" key="1">
    <citation type="journal article" date="2014" name="Front. Microbiol.">
        <title>High frequency of phylogenetically diverse reductive dehalogenase-homologous genes in deep subseafloor sedimentary metagenomes.</title>
        <authorList>
            <person name="Kawai M."/>
            <person name="Futagami T."/>
            <person name="Toyoda A."/>
            <person name="Takaki Y."/>
            <person name="Nishi S."/>
            <person name="Hori S."/>
            <person name="Arai W."/>
            <person name="Tsubouchi T."/>
            <person name="Morono Y."/>
            <person name="Uchiyama I."/>
            <person name="Ito T."/>
            <person name="Fujiyama A."/>
            <person name="Inagaki F."/>
            <person name="Takami H."/>
        </authorList>
    </citation>
    <scope>NUCLEOTIDE SEQUENCE</scope>
    <source>
        <strain evidence="1">Expedition CK06-06</strain>
    </source>
</reference>
<dbReference type="AlphaFoldDB" id="X1R7D0"/>
<organism evidence="1">
    <name type="scientific">marine sediment metagenome</name>
    <dbReference type="NCBI Taxonomy" id="412755"/>
    <lineage>
        <taxon>unclassified sequences</taxon>
        <taxon>metagenomes</taxon>
        <taxon>ecological metagenomes</taxon>
    </lineage>
</organism>
<proteinExistence type="predicted"/>
<name>X1R7D0_9ZZZZ</name>
<dbReference type="EMBL" id="BARW01003917">
    <property type="protein sequence ID" value="GAI59045.1"/>
    <property type="molecule type" value="Genomic_DNA"/>
</dbReference>
<comment type="caution">
    <text evidence="1">The sequence shown here is derived from an EMBL/GenBank/DDBJ whole genome shotgun (WGS) entry which is preliminary data.</text>
</comment>